<comment type="catalytic activity">
    <reaction evidence="5">
        <text>L-glutaminyl-[protein] + H2O = L-glutamyl-[protein] + NH4(+)</text>
        <dbReference type="Rhea" id="RHEA:16441"/>
        <dbReference type="Rhea" id="RHEA-COMP:10207"/>
        <dbReference type="Rhea" id="RHEA-COMP:10208"/>
        <dbReference type="ChEBI" id="CHEBI:15377"/>
        <dbReference type="ChEBI" id="CHEBI:28938"/>
        <dbReference type="ChEBI" id="CHEBI:29973"/>
        <dbReference type="ChEBI" id="CHEBI:30011"/>
        <dbReference type="EC" id="3.5.1.44"/>
    </reaction>
</comment>
<gene>
    <name evidence="5" type="primary">cheB</name>
    <name evidence="10" type="ORF">ACFPN2_04285</name>
</gene>
<keyword evidence="5 7" id="KW-0597">Phosphoprotein</keyword>
<dbReference type="CDD" id="cd17541">
    <property type="entry name" value="REC_CheB-like"/>
    <property type="match status" value="1"/>
</dbReference>
<sequence length="370" mass="39413">MAIKLLIVDDSALVRKLLSEMLSKDGDIEIVGTATDPYAAREKIKQLNPDVITLDVEMPRMDGVTFLENLMRLRPMPVVMVSSLTAQGADVTLRALELGAIDFVTKPKVDLAGSLEKYADELIAKVKVASKARVNARVSTPRPAVAASLHAEQRHSADAVLPAGAGKRFLRTTDRIIAIGASTGGTEAIREVLESLPPDAPAVVISQHIPAAFSKPFAERMNRCSPMSVCEASDGQYILPGHVYIAPGDQHLLIERDGARYRCKLSNGPHVNRHRPSVDVMFRSVAQNVGPNAVGVILTGMGDDGARGLKEMLEVGASTIAQDEATSVVWGMPGAAVKMGAAQHVLPLHRIAGEVLQLTADQPSGKLAHG</sequence>
<proteinExistence type="inferred from homology"/>
<keyword evidence="3 5" id="KW-0378">Hydrolase</keyword>
<dbReference type="NCBIfam" id="NF001965">
    <property type="entry name" value="PRK00742.1"/>
    <property type="match status" value="1"/>
</dbReference>
<evidence type="ECO:0000256" key="4">
    <source>
        <dbReference type="ARBA" id="ARBA00048267"/>
    </source>
</evidence>
<comment type="caution">
    <text evidence="10">The sequence shown here is derived from an EMBL/GenBank/DDBJ whole genome shotgun (WGS) entry which is preliminary data.</text>
</comment>
<keyword evidence="2 5" id="KW-0145">Chemotaxis</keyword>
<dbReference type="Pfam" id="PF01339">
    <property type="entry name" value="CheB_methylest"/>
    <property type="match status" value="1"/>
</dbReference>
<dbReference type="Proteomes" id="UP001595904">
    <property type="component" value="Unassembled WGS sequence"/>
</dbReference>
<dbReference type="PROSITE" id="PS50122">
    <property type="entry name" value="CHEB"/>
    <property type="match status" value="1"/>
</dbReference>
<accession>A0ABV8SN42</accession>
<dbReference type="PIRSF" id="PIRSF000876">
    <property type="entry name" value="RR_chemtxs_CheB"/>
    <property type="match status" value="1"/>
</dbReference>
<feature type="active site" evidence="5 6">
    <location>
        <position position="182"/>
    </location>
</feature>
<comment type="similarity">
    <text evidence="5">Belongs to the CheB family.</text>
</comment>
<evidence type="ECO:0000256" key="1">
    <source>
        <dbReference type="ARBA" id="ARBA00022490"/>
    </source>
</evidence>
<dbReference type="PANTHER" id="PTHR42872">
    <property type="entry name" value="PROTEIN-GLUTAMATE METHYLESTERASE/PROTEIN-GLUTAMINE GLUTAMINASE"/>
    <property type="match status" value="1"/>
</dbReference>
<protein>
    <recommendedName>
        <fullName evidence="5">Protein-glutamate methylesterase/protein-glutamine glutaminase</fullName>
        <ecNumber evidence="5">3.1.1.61</ecNumber>
        <ecNumber evidence="5">3.5.1.44</ecNumber>
    </recommendedName>
</protein>
<dbReference type="PANTHER" id="PTHR42872:SF6">
    <property type="entry name" value="PROTEIN-GLUTAMATE METHYLESTERASE_PROTEIN-GLUTAMINE GLUTAMINASE"/>
    <property type="match status" value="1"/>
</dbReference>
<dbReference type="InterPro" id="IPR001789">
    <property type="entry name" value="Sig_transdc_resp-reg_receiver"/>
</dbReference>
<dbReference type="Pfam" id="PF00072">
    <property type="entry name" value="Response_reg"/>
    <property type="match status" value="1"/>
</dbReference>
<comment type="PTM">
    <text evidence="5">Phosphorylated by CheA. Phosphorylation of the N-terminal regulatory domain activates the methylesterase activity.</text>
</comment>
<comment type="subcellular location">
    <subcellularLocation>
        <location evidence="5">Cytoplasm</location>
    </subcellularLocation>
</comment>
<dbReference type="EC" id="3.1.1.61" evidence="5"/>
<evidence type="ECO:0000256" key="2">
    <source>
        <dbReference type="ARBA" id="ARBA00022500"/>
    </source>
</evidence>
<comment type="catalytic activity">
    <reaction evidence="4 5">
        <text>[protein]-L-glutamate 5-O-methyl ester + H2O = L-glutamyl-[protein] + methanol + H(+)</text>
        <dbReference type="Rhea" id="RHEA:23236"/>
        <dbReference type="Rhea" id="RHEA-COMP:10208"/>
        <dbReference type="Rhea" id="RHEA-COMP:10311"/>
        <dbReference type="ChEBI" id="CHEBI:15377"/>
        <dbReference type="ChEBI" id="CHEBI:15378"/>
        <dbReference type="ChEBI" id="CHEBI:17790"/>
        <dbReference type="ChEBI" id="CHEBI:29973"/>
        <dbReference type="ChEBI" id="CHEBI:82795"/>
        <dbReference type="EC" id="3.1.1.61"/>
    </reaction>
</comment>
<reference evidence="11" key="1">
    <citation type="journal article" date="2019" name="Int. J. Syst. Evol. Microbiol.">
        <title>The Global Catalogue of Microorganisms (GCM) 10K type strain sequencing project: providing services to taxonomists for standard genome sequencing and annotation.</title>
        <authorList>
            <consortium name="The Broad Institute Genomics Platform"/>
            <consortium name="The Broad Institute Genome Sequencing Center for Infectious Disease"/>
            <person name="Wu L."/>
            <person name="Ma J."/>
        </authorList>
    </citation>
    <scope>NUCLEOTIDE SEQUENCE [LARGE SCALE GENOMIC DNA]</scope>
    <source>
        <strain evidence="11">CGMCC 1.10759</strain>
    </source>
</reference>
<keyword evidence="11" id="KW-1185">Reference proteome</keyword>
<dbReference type="SUPFAM" id="SSF52172">
    <property type="entry name" value="CheY-like"/>
    <property type="match status" value="1"/>
</dbReference>
<dbReference type="InterPro" id="IPR011006">
    <property type="entry name" value="CheY-like_superfamily"/>
</dbReference>
<evidence type="ECO:0000313" key="11">
    <source>
        <dbReference type="Proteomes" id="UP001595904"/>
    </source>
</evidence>
<dbReference type="RefSeq" id="WP_380595371.1">
    <property type="nucleotide sequence ID" value="NZ_JBHSDU010000002.1"/>
</dbReference>
<evidence type="ECO:0000256" key="7">
    <source>
        <dbReference type="PROSITE-ProRule" id="PRU00169"/>
    </source>
</evidence>
<comment type="domain">
    <text evidence="5">Contains a C-terminal catalytic domain, and an N-terminal region which modulates catalytic activity.</text>
</comment>
<comment type="function">
    <text evidence="5">Involved in chemotaxis. Part of a chemotaxis signal transduction system that modulates chemotaxis in response to various stimuli. Catalyzes the demethylation of specific methylglutamate residues introduced into the chemoreceptors (methyl-accepting chemotaxis proteins or MCP) by CheR. Also mediates the irreversible deamidation of specific glutamine residues to glutamic acid.</text>
</comment>
<dbReference type="PROSITE" id="PS50110">
    <property type="entry name" value="RESPONSE_REGULATORY"/>
    <property type="match status" value="1"/>
</dbReference>
<feature type="modified residue" description="4-aspartylphosphate" evidence="5 7">
    <location>
        <position position="55"/>
    </location>
</feature>
<name>A0ABV8SN42_9GAMM</name>
<feature type="domain" description="Response regulatory" evidence="8">
    <location>
        <begin position="4"/>
        <end position="121"/>
    </location>
</feature>
<dbReference type="InterPro" id="IPR035909">
    <property type="entry name" value="CheB_C"/>
</dbReference>
<dbReference type="GO" id="GO:0008984">
    <property type="term" value="F:protein-glutamate methylesterase activity"/>
    <property type="evidence" value="ECO:0007669"/>
    <property type="project" value="UniProtKB-EC"/>
</dbReference>
<dbReference type="NCBIfam" id="NF009206">
    <property type="entry name" value="PRK12555.1"/>
    <property type="match status" value="1"/>
</dbReference>
<dbReference type="SUPFAM" id="SSF52738">
    <property type="entry name" value="Methylesterase CheB, C-terminal domain"/>
    <property type="match status" value="1"/>
</dbReference>
<dbReference type="InterPro" id="IPR000673">
    <property type="entry name" value="Sig_transdc_resp-reg_Me-estase"/>
</dbReference>
<dbReference type="HAMAP" id="MF_00099">
    <property type="entry name" value="CheB_chemtxs"/>
    <property type="match status" value="1"/>
</dbReference>
<evidence type="ECO:0000259" key="9">
    <source>
        <dbReference type="PROSITE" id="PS50122"/>
    </source>
</evidence>
<evidence type="ECO:0000256" key="6">
    <source>
        <dbReference type="PROSITE-ProRule" id="PRU00050"/>
    </source>
</evidence>
<dbReference type="SMART" id="SM00448">
    <property type="entry name" value="REC"/>
    <property type="match status" value="1"/>
</dbReference>
<dbReference type="EC" id="3.5.1.44" evidence="5"/>
<feature type="active site" evidence="5 6">
    <location>
        <position position="304"/>
    </location>
</feature>
<keyword evidence="1 5" id="KW-0963">Cytoplasm</keyword>
<evidence type="ECO:0000313" key="10">
    <source>
        <dbReference type="EMBL" id="MFC4308292.1"/>
    </source>
</evidence>
<evidence type="ECO:0000256" key="5">
    <source>
        <dbReference type="HAMAP-Rule" id="MF_00099"/>
    </source>
</evidence>
<feature type="domain" description="CheB-type methylesterase" evidence="9">
    <location>
        <begin position="170"/>
        <end position="357"/>
    </location>
</feature>
<dbReference type="Gene3D" id="3.40.50.180">
    <property type="entry name" value="Methylesterase CheB, C-terminal domain"/>
    <property type="match status" value="1"/>
</dbReference>
<evidence type="ECO:0000259" key="8">
    <source>
        <dbReference type="PROSITE" id="PS50110"/>
    </source>
</evidence>
<evidence type="ECO:0000256" key="3">
    <source>
        <dbReference type="ARBA" id="ARBA00022801"/>
    </source>
</evidence>
<dbReference type="Gene3D" id="3.40.50.2300">
    <property type="match status" value="1"/>
</dbReference>
<dbReference type="InterPro" id="IPR008248">
    <property type="entry name" value="CheB-like"/>
</dbReference>
<dbReference type="CDD" id="cd16432">
    <property type="entry name" value="CheB_Rec"/>
    <property type="match status" value="1"/>
</dbReference>
<dbReference type="EMBL" id="JBHSDU010000002">
    <property type="protein sequence ID" value="MFC4308292.1"/>
    <property type="molecule type" value="Genomic_DNA"/>
</dbReference>
<organism evidence="10 11">
    <name type="scientific">Steroidobacter flavus</name>
    <dbReference type="NCBI Taxonomy" id="1842136"/>
    <lineage>
        <taxon>Bacteria</taxon>
        <taxon>Pseudomonadati</taxon>
        <taxon>Pseudomonadota</taxon>
        <taxon>Gammaproteobacteria</taxon>
        <taxon>Steroidobacterales</taxon>
        <taxon>Steroidobacteraceae</taxon>
        <taxon>Steroidobacter</taxon>
    </lineage>
</organism>
<feature type="active site" evidence="5 6">
    <location>
        <position position="208"/>
    </location>
</feature>